<reference evidence="1 2" key="1">
    <citation type="submission" date="2023-12" db="EMBL/GenBank/DDBJ databases">
        <title>Description of new species of Mycobacterium terrae complex isolated from sewage at the Sao Paulo Zoological Park Foundation in Brazil.</title>
        <authorList>
            <person name="Romagnoli C.L."/>
            <person name="Conceicao E.C."/>
            <person name="Machado E."/>
            <person name="Barreto L.B.P.F."/>
            <person name="Sharma A."/>
            <person name="Silva N.M."/>
            <person name="Marques L.E."/>
            <person name="Juliana M.A."/>
            <person name="Lourenco M.C.S."/>
            <person name="Digiampietri L.A."/>
            <person name="Suffys P.N."/>
            <person name="Viana-Niero C."/>
        </authorList>
    </citation>
    <scope>NUCLEOTIDE SEQUENCE [LARGE SCALE GENOMIC DNA]</scope>
    <source>
        <strain evidence="1 2">MYC340</strain>
    </source>
</reference>
<dbReference type="EMBL" id="JAYJJU010000012">
    <property type="protein sequence ID" value="MEB3032625.1"/>
    <property type="molecule type" value="Genomic_DNA"/>
</dbReference>
<comment type="caution">
    <text evidence="1">The sequence shown here is derived from an EMBL/GenBank/DDBJ whole genome shotgun (WGS) entry which is preliminary data.</text>
</comment>
<evidence type="ECO:0000313" key="2">
    <source>
        <dbReference type="Proteomes" id="UP001298593"/>
    </source>
</evidence>
<proteinExistence type="predicted"/>
<name>A0ABU5XXC8_9MYCO</name>
<accession>A0ABU5XXC8</accession>
<protein>
    <submittedName>
        <fullName evidence="1">Uncharacterized protein</fullName>
    </submittedName>
</protein>
<evidence type="ECO:0000313" key="1">
    <source>
        <dbReference type="EMBL" id="MEB3032625.1"/>
    </source>
</evidence>
<dbReference type="Proteomes" id="UP001298593">
    <property type="component" value="Unassembled WGS sequence"/>
</dbReference>
<gene>
    <name evidence="1" type="ORF">KV113_13785</name>
</gene>
<sequence length="55" mass="5831">MLGKHFVLFETAKPGMSGSSTRLCPGDGFGNLHDAADGLGLVVNLSQGIHRFLFI</sequence>
<organism evidence="1 2">
    <name type="scientific">[Mycobacterium] nativiensis</name>
    <dbReference type="NCBI Taxonomy" id="2855503"/>
    <lineage>
        <taxon>Bacteria</taxon>
        <taxon>Bacillati</taxon>
        <taxon>Actinomycetota</taxon>
        <taxon>Actinomycetes</taxon>
        <taxon>Mycobacteriales</taxon>
        <taxon>Mycobacteriaceae</taxon>
        <taxon>Mycolicibacter</taxon>
    </lineage>
</organism>
<dbReference type="RefSeq" id="WP_224971828.1">
    <property type="nucleotide sequence ID" value="NZ_JAYJJU010000012.1"/>
</dbReference>
<keyword evidence="2" id="KW-1185">Reference proteome</keyword>